<protein>
    <submittedName>
        <fullName evidence="2">Tat protein</fullName>
    </submittedName>
</protein>
<dbReference type="AlphaFoldDB" id="A0A0R3RB57"/>
<proteinExistence type="predicted"/>
<evidence type="ECO:0000256" key="1">
    <source>
        <dbReference type="SAM" id="MobiDB-lite"/>
    </source>
</evidence>
<dbReference type="WBParaSite" id="BTMF_0001727301-mRNA-1">
    <property type="protein sequence ID" value="BTMF_0001727301-mRNA-1"/>
    <property type="gene ID" value="BTMF_0001727301"/>
</dbReference>
<accession>A0A0R3RB57</accession>
<organism evidence="2">
    <name type="scientific">Brugia timori</name>
    <dbReference type="NCBI Taxonomy" id="42155"/>
    <lineage>
        <taxon>Eukaryota</taxon>
        <taxon>Metazoa</taxon>
        <taxon>Ecdysozoa</taxon>
        <taxon>Nematoda</taxon>
        <taxon>Chromadorea</taxon>
        <taxon>Rhabditida</taxon>
        <taxon>Spirurina</taxon>
        <taxon>Spiruromorpha</taxon>
        <taxon>Filarioidea</taxon>
        <taxon>Onchocercidae</taxon>
        <taxon>Brugia</taxon>
    </lineage>
</organism>
<dbReference type="STRING" id="42155.A0A0R3RB57"/>
<feature type="compositionally biased region" description="Polar residues" evidence="1">
    <location>
        <begin position="18"/>
        <end position="32"/>
    </location>
</feature>
<evidence type="ECO:0000313" key="2">
    <source>
        <dbReference type="WBParaSite" id="BTMF_0001727301-mRNA-1"/>
    </source>
</evidence>
<feature type="region of interest" description="Disordered" evidence="1">
    <location>
        <begin position="1"/>
        <end position="44"/>
    </location>
</feature>
<reference evidence="2" key="1">
    <citation type="submission" date="2017-02" db="UniProtKB">
        <authorList>
            <consortium name="WormBaseParasite"/>
        </authorList>
    </citation>
    <scope>IDENTIFICATION</scope>
</reference>
<name>A0A0R3RB57_9BILA</name>
<sequence length="44" mass="5065">LISYAGRYKKNESRSRQSSDNSQTIISHTTSKQKIDRPNPNSNR</sequence>